<keyword evidence="5 14" id="KW-0347">Helicase</keyword>
<evidence type="ECO:0000256" key="15">
    <source>
        <dbReference type="SAM" id="MobiDB-lite"/>
    </source>
</evidence>
<evidence type="ECO:0000256" key="10">
    <source>
        <dbReference type="ARBA" id="ARBA00047984"/>
    </source>
</evidence>
<keyword evidence="4 14" id="KW-0378">Hydrolase</keyword>
<dbReference type="EMBL" id="CM014095">
    <property type="protein sequence ID" value="TKS86432.1"/>
    <property type="molecule type" value="Genomic_DNA"/>
</dbReference>
<feature type="compositionally biased region" description="Basic residues" evidence="15">
    <location>
        <begin position="851"/>
        <end position="877"/>
    </location>
</feature>
<dbReference type="FunFam" id="3.40.50.300:FF:001059">
    <property type="entry name" value="ATP-dependent RNA helicase DDX24"/>
    <property type="match status" value="1"/>
</dbReference>
<dbReference type="GO" id="GO:0003724">
    <property type="term" value="F:RNA helicase activity"/>
    <property type="evidence" value="ECO:0007669"/>
    <property type="project" value="UniProtKB-EC"/>
</dbReference>
<comment type="domain">
    <text evidence="14">The Q motif is unique to and characteristic of the DEAD box family of RNA helicases and controls ATP binding and hydrolysis.</text>
</comment>
<dbReference type="Proteomes" id="UP000298787">
    <property type="component" value="Chromosome 18"/>
</dbReference>
<sequence length="877" mass="99178">MKTKKMNPKNKRLSSGVQKKAKRSIHTKGSWKAIELDPSIFSEEGLEGLVCFEELTDYRLVDSEKAAAEAAKELKKKEKKKEKMKEKMEKRKANKRKAREAGEAGEKVDVESTDGGTTAEPAKKKKKKKNKKPATKETAQPDDTSAEVTQEDVAAGEDGEKDEAKEDTAVNSESDAQSKPTKKTKKKQKQKQQQQIQKVLEEQPNQESPSEAQEEEKSTQDKVTKKPKNWTNWTNAALSGSNDKNIDVAAWKDLFVPSPVLKALSSLGFGSPTPIQALALPSAIRDRMDILGAAETGSGKTLAFGIPMIHAILEWRNSSEKDVEDNTEATTQVESLYLPEFTKSGESSIEEVGDMEAEEEEGESITEADQGDADEDDSEDENVEEQGDNERLGCVQVIDDAEFDFDPTTEAEEKPGGSRGQPLLGLVLTPTRELAVQVKHHIDAVAKFTDIKTAIIVGGMSQEKQRKMLKRRPEIIIATPGRLCLVIDEADRMVERGHFAELESLLEMLNTAHFNPTRQTFVFSATLTMVHTLPSRLQQKKKKRLDQRSRLEVLMEKVGIKSKPKVIDLTRKEATVETLTETRIHCQKEEKDFYLYYFLLQYPGRTMVFANSIECIKRLNSLLIILDFTPLPLHANMHQKQRLKNLERFAERDSCVLLTTDVAARGLDIPNVQHVIHYQVPRTSETYVHRSGRTARATKEGLSLLLMGPDDMMNFKKIYKALGKDEELPMFPIETECMEAIKERVNLARQIEKIEFHNSREKHHNSWFRKAAEALDVDLDDDLLIGRAKDEGDEREQQKMVKGMKKHLKHLISQPIFKNVIKTKYPTQMGKLSLPHMPLAGKESALTRVSIQKKQKLKKGVPPRQKKEKKKKKQQEQ</sequence>
<dbReference type="PROSITE" id="PS51194">
    <property type="entry name" value="HELICASE_CTER"/>
    <property type="match status" value="1"/>
</dbReference>
<dbReference type="AlphaFoldDB" id="A0A4V6AS06"/>
<dbReference type="SMART" id="SM00487">
    <property type="entry name" value="DEXDc"/>
    <property type="match status" value="1"/>
</dbReference>
<comment type="similarity">
    <text evidence="9">Belongs to the DEAD box helicase family. DDX24/MAK5 subfamily.</text>
</comment>
<evidence type="ECO:0000256" key="11">
    <source>
        <dbReference type="ARBA" id="ARBA00054398"/>
    </source>
</evidence>
<comment type="subcellular location">
    <subcellularLocation>
        <location evidence="1">Nucleus</location>
    </subcellularLocation>
</comment>
<evidence type="ECO:0000256" key="8">
    <source>
        <dbReference type="ARBA" id="ARBA00023242"/>
    </source>
</evidence>
<feature type="compositionally biased region" description="Basic residues" evidence="15">
    <location>
        <begin position="180"/>
        <end position="190"/>
    </location>
</feature>
<keyword evidence="8" id="KW-0539">Nucleus</keyword>
<dbReference type="Pfam" id="PF00270">
    <property type="entry name" value="DEAD"/>
    <property type="match status" value="1"/>
</dbReference>
<comment type="catalytic activity">
    <reaction evidence="10 14">
        <text>ATP + H2O = ADP + phosphate + H(+)</text>
        <dbReference type="Rhea" id="RHEA:13065"/>
        <dbReference type="ChEBI" id="CHEBI:15377"/>
        <dbReference type="ChEBI" id="CHEBI:15378"/>
        <dbReference type="ChEBI" id="CHEBI:30616"/>
        <dbReference type="ChEBI" id="CHEBI:43474"/>
        <dbReference type="ChEBI" id="CHEBI:456216"/>
        <dbReference type="EC" id="3.6.4.13"/>
    </reaction>
</comment>
<feature type="region of interest" description="Disordered" evidence="15">
    <location>
        <begin position="66"/>
        <end position="239"/>
    </location>
</feature>
<dbReference type="GO" id="GO:0005634">
    <property type="term" value="C:nucleus"/>
    <property type="evidence" value="ECO:0007669"/>
    <property type="project" value="UniProtKB-SubCell"/>
</dbReference>
<evidence type="ECO:0000256" key="6">
    <source>
        <dbReference type="ARBA" id="ARBA00022840"/>
    </source>
</evidence>
<evidence type="ECO:0000256" key="2">
    <source>
        <dbReference type="ARBA" id="ARBA00022553"/>
    </source>
</evidence>
<dbReference type="CDD" id="cd18787">
    <property type="entry name" value="SF2_C_DEAD"/>
    <property type="match status" value="1"/>
</dbReference>
<comment type="function">
    <text evidence="11">ATP-dependent RNA helicase that plays a role in various aspects of RNA metabolism including pre-mRNA splicing and is thereby involved in different biological processes such as cell cycle regulation or innate immunity. Plays an inhibitory role in TP53 transcriptional activity and subsequently in TP53 controlled cell growth arrest and senescence by inhibiting its EP300 mediated acetylation. Negatively regulates cytosolic RNA-mediated innate immune signaling at least in part by affecting RIPK1/IRF7 interactions. Alternatively, possesses antiviral activity by recognizing gammaherpesvirus transcripts in the context of lytic reactivation. Plays an essential role in cell cycle regulation in vascular smooth muscle cells by interacting with and regulating FANCA (Fanconi anemia complementation group A) mRNA.</text>
</comment>
<feature type="domain" description="Helicase ATP-binding" evidence="16">
    <location>
        <begin position="281"/>
        <end position="545"/>
    </location>
</feature>
<reference evidence="19 20" key="1">
    <citation type="submission" date="2019-01" db="EMBL/GenBank/DDBJ databases">
        <title>Genome Assembly of Collichthys lucidus.</title>
        <authorList>
            <person name="Cai M."/>
            <person name="Xiao S."/>
        </authorList>
    </citation>
    <scope>NUCLEOTIDE SEQUENCE [LARGE SCALE GENOMIC DNA]</scope>
    <source>
        <strain evidence="19">JT15FE1705JMU</strain>
        <tissue evidence="19">Muscle</tissue>
    </source>
</reference>
<feature type="compositionally biased region" description="Basic residues" evidence="15">
    <location>
        <begin position="1"/>
        <end position="12"/>
    </location>
</feature>
<feature type="compositionally biased region" description="Basic and acidic residues" evidence="15">
    <location>
        <begin position="215"/>
        <end position="224"/>
    </location>
</feature>
<dbReference type="STRING" id="240159.A0A4V6AS06"/>
<feature type="short sequence motif" description="Q motif" evidence="13">
    <location>
        <begin position="249"/>
        <end position="277"/>
    </location>
</feature>
<dbReference type="PROSITE" id="PS51192">
    <property type="entry name" value="HELICASE_ATP_BIND_1"/>
    <property type="match status" value="1"/>
</dbReference>
<evidence type="ECO:0000256" key="5">
    <source>
        <dbReference type="ARBA" id="ARBA00022806"/>
    </source>
</evidence>
<dbReference type="GO" id="GO:0005524">
    <property type="term" value="F:ATP binding"/>
    <property type="evidence" value="ECO:0007669"/>
    <property type="project" value="UniProtKB-UniRule"/>
</dbReference>
<keyword evidence="3 14" id="KW-0547">Nucleotide-binding</keyword>
<dbReference type="SUPFAM" id="SSF52540">
    <property type="entry name" value="P-loop containing nucleoside triphosphate hydrolases"/>
    <property type="match status" value="2"/>
</dbReference>
<dbReference type="PANTHER" id="PTHR24031">
    <property type="entry name" value="RNA HELICASE"/>
    <property type="match status" value="1"/>
</dbReference>
<evidence type="ECO:0000256" key="12">
    <source>
        <dbReference type="ARBA" id="ARBA00064166"/>
    </source>
</evidence>
<dbReference type="PROSITE" id="PS51195">
    <property type="entry name" value="Q_MOTIF"/>
    <property type="match status" value="1"/>
</dbReference>
<dbReference type="InterPro" id="IPR014001">
    <property type="entry name" value="Helicase_ATP-bd"/>
</dbReference>
<evidence type="ECO:0000259" key="18">
    <source>
        <dbReference type="PROSITE" id="PS51195"/>
    </source>
</evidence>
<protein>
    <recommendedName>
        <fullName evidence="14">ATP-dependent RNA helicase</fullName>
        <ecNumber evidence="14">3.6.4.13</ecNumber>
    </recommendedName>
</protein>
<organism evidence="19 20">
    <name type="scientific">Collichthys lucidus</name>
    <name type="common">Big head croaker</name>
    <name type="synonym">Sciaena lucida</name>
    <dbReference type="NCBI Taxonomy" id="240159"/>
    <lineage>
        <taxon>Eukaryota</taxon>
        <taxon>Metazoa</taxon>
        <taxon>Chordata</taxon>
        <taxon>Craniata</taxon>
        <taxon>Vertebrata</taxon>
        <taxon>Euteleostomi</taxon>
        <taxon>Actinopterygii</taxon>
        <taxon>Neopterygii</taxon>
        <taxon>Teleostei</taxon>
        <taxon>Neoteleostei</taxon>
        <taxon>Acanthomorphata</taxon>
        <taxon>Eupercaria</taxon>
        <taxon>Sciaenidae</taxon>
        <taxon>Collichthys</taxon>
    </lineage>
</organism>
<dbReference type="InterPro" id="IPR014014">
    <property type="entry name" value="RNA_helicase_DEAD_Q_motif"/>
</dbReference>
<evidence type="ECO:0000313" key="20">
    <source>
        <dbReference type="Proteomes" id="UP000298787"/>
    </source>
</evidence>
<comment type="function">
    <text evidence="14">RNA helicase.</text>
</comment>
<dbReference type="InterPro" id="IPR000629">
    <property type="entry name" value="RNA-helicase_DEAD-box_CS"/>
</dbReference>
<feature type="compositionally biased region" description="Basic and acidic residues" evidence="15">
    <location>
        <begin position="66"/>
        <end position="91"/>
    </location>
</feature>
<dbReference type="InterPro" id="IPR011545">
    <property type="entry name" value="DEAD/DEAH_box_helicase_dom"/>
</dbReference>
<evidence type="ECO:0000256" key="13">
    <source>
        <dbReference type="PROSITE-ProRule" id="PRU00552"/>
    </source>
</evidence>
<evidence type="ECO:0000256" key="3">
    <source>
        <dbReference type="ARBA" id="ARBA00022741"/>
    </source>
</evidence>
<dbReference type="SMART" id="SM00490">
    <property type="entry name" value="HELICc"/>
    <property type="match status" value="1"/>
</dbReference>
<feature type="region of interest" description="Disordered" evidence="15">
    <location>
        <begin position="320"/>
        <end position="393"/>
    </location>
</feature>
<comment type="subunit">
    <text evidence="12">Interacts with FADD. Interacts with RIPK1; this interaction disrupts RLR signaling activation of IFN-dependent transcription factor IRF7. Interacts with NIP7. Interacts with EP300; this interaction prevents TP53 acetylation mediated by EP300.</text>
</comment>
<dbReference type="InterPro" id="IPR001650">
    <property type="entry name" value="Helicase_C-like"/>
</dbReference>
<evidence type="ECO:0000313" key="19">
    <source>
        <dbReference type="EMBL" id="TKS86432.1"/>
    </source>
</evidence>
<feature type="region of interest" description="Disordered" evidence="15">
    <location>
        <begin position="848"/>
        <end position="877"/>
    </location>
</feature>
<dbReference type="EC" id="3.6.4.13" evidence="14"/>
<evidence type="ECO:0000256" key="9">
    <source>
        <dbReference type="ARBA" id="ARBA00038457"/>
    </source>
</evidence>
<dbReference type="PROSITE" id="PS00039">
    <property type="entry name" value="DEAD_ATP_HELICASE"/>
    <property type="match status" value="1"/>
</dbReference>
<evidence type="ECO:0000256" key="4">
    <source>
        <dbReference type="ARBA" id="ARBA00022801"/>
    </source>
</evidence>
<feature type="compositionally biased region" description="Basic residues" evidence="15">
    <location>
        <begin position="123"/>
        <end position="133"/>
    </location>
</feature>
<keyword evidence="20" id="KW-1185">Reference proteome</keyword>
<keyword evidence="2" id="KW-0597">Phosphoprotein</keyword>
<feature type="domain" description="Helicase C-terminal" evidence="17">
    <location>
        <begin position="578"/>
        <end position="739"/>
    </location>
</feature>
<name>A0A4V6AS06_COLLU</name>
<feature type="compositionally biased region" description="Acidic residues" evidence="15">
    <location>
        <begin position="348"/>
        <end position="387"/>
    </location>
</feature>
<proteinExistence type="inferred from homology"/>
<feature type="compositionally biased region" description="Polar residues" evidence="15">
    <location>
        <begin position="229"/>
        <end position="239"/>
    </location>
</feature>
<feature type="domain" description="DEAD-box RNA helicase Q" evidence="18">
    <location>
        <begin position="249"/>
        <end position="277"/>
    </location>
</feature>
<dbReference type="GO" id="GO:0003723">
    <property type="term" value="F:RNA binding"/>
    <property type="evidence" value="ECO:0007669"/>
    <property type="project" value="UniProtKB-UniRule"/>
</dbReference>
<dbReference type="CDD" id="cd17946">
    <property type="entry name" value="DEADc_DDX24"/>
    <property type="match status" value="1"/>
</dbReference>
<evidence type="ECO:0000256" key="1">
    <source>
        <dbReference type="ARBA" id="ARBA00004123"/>
    </source>
</evidence>
<dbReference type="InterPro" id="IPR027417">
    <property type="entry name" value="P-loop_NTPase"/>
</dbReference>
<evidence type="ECO:0000259" key="16">
    <source>
        <dbReference type="PROSITE" id="PS51192"/>
    </source>
</evidence>
<evidence type="ECO:0000256" key="7">
    <source>
        <dbReference type="ARBA" id="ARBA00022884"/>
    </source>
</evidence>
<dbReference type="Pfam" id="PF00271">
    <property type="entry name" value="Helicase_C"/>
    <property type="match status" value="1"/>
</dbReference>
<dbReference type="Gene3D" id="3.40.50.300">
    <property type="entry name" value="P-loop containing nucleotide triphosphate hydrolases"/>
    <property type="match status" value="2"/>
</dbReference>
<accession>A0A4V6AS06</accession>
<feature type="compositionally biased region" description="Basic and acidic residues" evidence="15">
    <location>
        <begin position="99"/>
        <end position="110"/>
    </location>
</feature>
<keyword evidence="6 14" id="KW-0067">ATP-binding</keyword>
<feature type="region of interest" description="Disordered" evidence="15">
    <location>
        <begin position="1"/>
        <end position="29"/>
    </location>
</feature>
<evidence type="ECO:0000256" key="14">
    <source>
        <dbReference type="RuleBase" id="RU365068"/>
    </source>
</evidence>
<keyword evidence="7 14" id="KW-0694">RNA-binding</keyword>
<dbReference type="GO" id="GO:0016787">
    <property type="term" value="F:hydrolase activity"/>
    <property type="evidence" value="ECO:0007669"/>
    <property type="project" value="UniProtKB-KW"/>
</dbReference>
<evidence type="ECO:0000259" key="17">
    <source>
        <dbReference type="PROSITE" id="PS51194"/>
    </source>
</evidence>
<gene>
    <name evidence="19" type="ORF">D9C73_020549</name>
</gene>